<evidence type="ECO:0000259" key="1">
    <source>
        <dbReference type="PROSITE" id="PS50404"/>
    </source>
</evidence>
<dbReference type="InterPro" id="IPR040079">
    <property type="entry name" value="Glutathione_S-Trfase"/>
</dbReference>
<feature type="domain" description="GST N-terminal" evidence="1">
    <location>
        <begin position="1"/>
        <end position="81"/>
    </location>
</feature>
<dbReference type="CDD" id="cd03188">
    <property type="entry name" value="GST_C_Beta"/>
    <property type="match status" value="1"/>
</dbReference>
<dbReference type="SFLD" id="SFLDG00358">
    <property type="entry name" value="Main_(cytGST)"/>
    <property type="match status" value="1"/>
</dbReference>
<dbReference type="InterPro" id="IPR036282">
    <property type="entry name" value="Glutathione-S-Trfase_C_sf"/>
</dbReference>
<name>A0A2S4MDJ2_9BURK</name>
<dbReference type="SUPFAM" id="SSF52833">
    <property type="entry name" value="Thioredoxin-like"/>
    <property type="match status" value="1"/>
</dbReference>
<evidence type="ECO:0000313" key="4">
    <source>
        <dbReference type="Proteomes" id="UP000237381"/>
    </source>
</evidence>
<dbReference type="AlphaFoldDB" id="A0A2S4MDJ2"/>
<gene>
    <name evidence="3" type="ORF">B0G62_10418</name>
</gene>
<dbReference type="Proteomes" id="UP000237381">
    <property type="component" value="Unassembled WGS sequence"/>
</dbReference>
<dbReference type="CDD" id="cd03057">
    <property type="entry name" value="GST_N_Beta"/>
    <property type="match status" value="1"/>
</dbReference>
<dbReference type="InterPro" id="IPR036249">
    <property type="entry name" value="Thioredoxin-like_sf"/>
</dbReference>
<keyword evidence="3" id="KW-0808">Transferase</keyword>
<dbReference type="InterPro" id="IPR010987">
    <property type="entry name" value="Glutathione-S-Trfase_C-like"/>
</dbReference>
<dbReference type="SFLD" id="SFLDG01150">
    <property type="entry name" value="Main.1:_Beta-like"/>
    <property type="match status" value="1"/>
</dbReference>
<dbReference type="InterPro" id="IPR004046">
    <property type="entry name" value="GST_C"/>
</dbReference>
<reference evidence="3 4" key="1">
    <citation type="submission" date="2018-01" db="EMBL/GenBank/DDBJ databases">
        <title>Genomic Encyclopedia of Type Strains, Phase III (KMG-III): the genomes of soil and plant-associated and newly described type strains.</title>
        <authorList>
            <person name="Whitman W."/>
        </authorList>
    </citation>
    <scope>NUCLEOTIDE SEQUENCE [LARGE SCALE GENOMIC DNA]</scope>
    <source>
        <strain evidence="3 4">JCM 18070</strain>
    </source>
</reference>
<dbReference type="Gene3D" id="1.20.1050.10">
    <property type="match status" value="1"/>
</dbReference>
<dbReference type="NCBIfam" id="NF007831">
    <property type="entry name" value="PRK10542.1"/>
    <property type="match status" value="1"/>
</dbReference>
<protein>
    <submittedName>
        <fullName evidence="3">Glutathione S-transferase</fullName>
    </submittedName>
</protein>
<dbReference type="PROSITE" id="PS50404">
    <property type="entry name" value="GST_NTER"/>
    <property type="match status" value="1"/>
</dbReference>
<dbReference type="OrthoDB" id="8772754at2"/>
<dbReference type="SUPFAM" id="SSF47616">
    <property type="entry name" value="GST C-terminal domain-like"/>
    <property type="match status" value="1"/>
</dbReference>
<sequence>MKLYFFPGACSLASHIVAREAGLDIELDKVDFADKKTASGKDFRAINPKGTVPALELDNGELLTEGPAIMQYLADRNPASALAPAYDTLARYRLQEMLGFISTELHKRYSPLFNPDAPQSVRADSTAALQRQYALLDKRLAEHEWLVGDHFTAADGYLFTVTNWASHVGVDLSAFPAVLAFQKRVAARPAVQKALAAEGLIPQQ</sequence>
<proteinExistence type="predicted"/>
<feature type="domain" description="GST C-terminal" evidence="2">
    <location>
        <begin position="87"/>
        <end position="204"/>
    </location>
</feature>
<comment type="caution">
    <text evidence="3">The sequence shown here is derived from an EMBL/GenBank/DDBJ whole genome shotgun (WGS) entry which is preliminary data.</text>
</comment>
<accession>A0A2S4MDJ2</accession>
<dbReference type="PANTHER" id="PTHR44051:SF8">
    <property type="entry name" value="GLUTATHIONE S-TRANSFERASE GSTA"/>
    <property type="match status" value="1"/>
</dbReference>
<dbReference type="PANTHER" id="PTHR44051">
    <property type="entry name" value="GLUTATHIONE S-TRANSFERASE-RELATED"/>
    <property type="match status" value="1"/>
</dbReference>
<dbReference type="EMBL" id="PQGA01000004">
    <property type="protein sequence ID" value="POR52721.1"/>
    <property type="molecule type" value="Genomic_DNA"/>
</dbReference>
<dbReference type="RefSeq" id="WP_103704141.1">
    <property type="nucleotide sequence ID" value="NZ_PQGA01000004.1"/>
</dbReference>
<dbReference type="Pfam" id="PF13409">
    <property type="entry name" value="GST_N_2"/>
    <property type="match status" value="1"/>
</dbReference>
<dbReference type="SFLD" id="SFLDS00019">
    <property type="entry name" value="Glutathione_Transferase_(cytos"/>
    <property type="match status" value="1"/>
</dbReference>
<dbReference type="GO" id="GO:0016740">
    <property type="term" value="F:transferase activity"/>
    <property type="evidence" value="ECO:0007669"/>
    <property type="project" value="UniProtKB-KW"/>
</dbReference>
<evidence type="ECO:0000259" key="2">
    <source>
        <dbReference type="PROSITE" id="PS50405"/>
    </source>
</evidence>
<keyword evidence="4" id="KW-1185">Reference proteome</keyword>
<dbReference type="Pfam" id="PF00043">
    <property type="entry name" value="GST_C"/>
    <property type="match status" value="1"/>
</dbReference>
<dbReference type="InterPro" id="IPR004045">
    <property type="entry name" value="Glutathione_S-Trfase_N"/>
</dbReference>
<dbReference type="PROSITE" id="PS50405">
    <property type="entry name" value="GST_CTER"/>
    <property type="match status" value="1"/>
</dbReference>
<dbReference type="Gene3D" id="3.40.30.10">
    <property type="entry name" value="Glutaredoxin"/>
    <property type="match status" value="1"/>
</dbReference>
<organism evidence="3 4">
    <name type="scientific">Paraburkholderia eburnea</name>
    <dbReference type="NCBI Taxonomy" id="1189126"/>
    <lineage>
        <taxon>Bacteria</taxon>
        <taxon>Pseudomonadati</taxon>
        <taxon>Pseudomonadota</taxon>
        <taxon>Betaproteobacteria</taxon>
        <taxon>Burkholderiales</taxon>
        <taxon>Burkholderiaceae</taxon>
        <taxon>Paraburkholderia</taxon>
    </lineage>
</organism>
<evidence type="ECO:0000313" key="3">
    <source>
        <dbReference type="EMBL" id="POR52721.1"/>
    </source>
</evidence>